<keyword evidence="2" id="KW-1185">Reference proteome</keyword>
<dbReference type="KEGG" id="sat:SYN_03168"/>
<proteinExistence type="predicted"/>
<accession>Q2LRW2</accession>
<sequence>MVGFSEISSQHGCRQKRMQPDISDVQFKLQVELPSFLNYFPLPPWIFLSCFLKFL</sequence>
<evidence type="ECO:0000313" key="1">
    <source>
        <dbReference type="EMBL" id="ABC76825.1"/>
    </source>
</evidence>
<evidence type="ECO:0000313" key="2">
    <source>
        <dbReference type="Proteomes" id="UP000001933"/>
    </source>
</evidence>
<dbReference type="EMBL" id="CP000252">
    <property type="protein sequence ID" value="ABC76825.1"/>
    <property type="molecule type" value="Genomic_DNA"/>
</dbReference>
<protein>
    <submittedName>
        <fullName evidence="1">Hypothetical cytosolic protein</fullName>
    </submittedName>
</protein>
<name>Q2LRW2_SYNAS</name>
<gene>
    <name evidence="1" type="ORF">SYN_03168</name>
</gene>
<dbReference type="AlphaFoldDB" id="Q2LRW2"/>
<dbReference type="HOGENOM" id="CLU_3030787_0_0_7"/>
<organism evidence="1 2">
    <name type="scientific">Syntrophus aciditrophicus (strain SB)</name>
    <dbReference type="NCBI Taxonomy" id="56780"/>
    <lineage>
        <taxon>Bacteria</taxon>
        <taxon>Pseudomonadati</taxon>
        <taxon>Thermodesulfobacteriota</taxon>
        <taxon>Syntrophia</taxon>
        <taxon>Syntrophales</taxon>
        <taxon>Syntrophaceae</taxon>
        <taxon>Syntrophus</taxon>
    </lineage>
</organism>
<dbReference type="STRING" id="56780.SYN_03168"/>
<dbReference type="InParanoid" id="Q2LRW2"/>
<reference evidence="1 2" key="1">
    <citation type="journal article" date="2007" name="Proc. Natl. Acad. Sci. U.S.A.">
        <title>The genome of Syntrophus aciditrophicus: life at the thermodynamic limit of microbial growth.</title>
        <authorList>
            <person name="McInerney M.J."/>
            <person name="Rohlin L."/>
            <person name="Mouttaki H."/>
            <person name="Kim U."/>
            <person name="Krupp R.S."/>
            <person name="Rios-Hernandez L."/>
            <person name="Sieber J."/>
            <person name="Struchtemeyer C.G."/>
            <person name="Bhattacharyya A."/>
            <person name="Campbell J.W."/>
            <person name="Gunsalus R.P."/>
        </authorList>
    </citation>
    <scope>NUCLEOTIDE SEQUENCE [LARGE SCALE GENOMIC DNA]</scope>
    <source>
        <strain evidence="1 2">SB</strain>
    </source>
</reference>
<dbReference type="Proteomes" id="UP000001933">
    <property type="component" value="Chromosome"/>
</dbReference>